<dbReference type="AlphaFoldDB" id="A0A397ZG02"/>
<sequence>MRIPSTIGTEDPTNHRAAMKPEMDPNPQRHRKTSLERRRRQRLRGRYAHYEAKKTFDLADRTSKRPTHRHRHSKDRKEEKISNLTSELLNADSSVLHKPSRLAVLTDIPIASDFQELPPTVMITGSRTFASRGEDECKRQ</sequence>
<proteinExistence type="predicted"/>
<dbReference type="Proteomes" id="UP000264353">
    <property type="component" value="Chromosome A5"/>
</dbReference>
<dbReference type="EMBL" id="CM010632">
    <property type="protein sequence ID" value="RID62310.1"/>
    <property type="molecule type" value="Genomic_DNA"/>
</dbReference>
<accession>A0A397ZG02</accession>
<name>A0A397ZG02_BRACM</name>
<feature type="compositionally biased region" description="Basic and acidic residues" evidence="1">
    <location>
        <begin position="48"/>
        <end position="63"/>
    </location>
</feature>
<feature type="compositionally biased region" description="Basic residues" evidence="1">
    <location>
        <begin position="28"/>
        <end position="47"/>
    </location>
</feature>
<feature type="region of interest" description="Disordered" evidence="1">
    <location>
        <begin position="1"/>
        <end position="82"/>
    </location>
</feature>
<gene>
    <name evidence="2" type="ORF">BRARA_E01393</name>
</gene>
<evidence type="ECO:0000313" key="2">
    <source>
        <dbReference type="EMBL" id="RID62310.1"/>
    </source>
</evidence>
<protein>
    <submittedName>
        <fullName evidence="2">Uncharacterized protein</fullName>
    </submittedName>
</protein>
<feature type="compositionally biased region" description="Basic residues" evidence="1">
    <location>
        <begin position="64"/>
        <end position="74"/>
    </location>
</feature>
<reference evidence="2 3" key="1">
    <citation type="submission" date="2018-06" db="EMBL/GenBank/DDBJ databases">
        <title>WGS assembly of Brassica rapa FPsc.</title>
        <authorList>
            <person name="Bowman J."/>
            <person name="Kohchi T."/>
            <person name="Yamato K."/>
            <person name="Jenkins J."/>
            <person name="Shu S."/>
            <person name="Ishizaki K."/>
            <person name="Yamaoka S."/>
            <person name="Nishihama R."/>
            <person name="Nakamura Y."/>
            <person name="Berger F."/>
            <person name="Adam C."/>
            <person name="Aki S."/>
            <person name="Althoff F."/>
            <person name="Araki T."/>
            <person name="Arteaga-Vazquez M."/>
            <person name="Balasubrmanian S."/>
            <person name="Bauer D."/>
            <person name="Boehm C."/>
            <person name="Briginshaw L."/>
            <person name="Caballero-Perez J."/>
            <person name="Catarino B."/>
            <person name="Chen F."/>
            <person name="Chiyoda S."/>
            <person name="Chovatia M."/>
            <person name="Davies K."/>
            <person name="Delmans M."/>
            <person name="Demura T."/>
            <person name="Dierschke T."/>
            <person name="Dolan L."/>
            <person name="Dorantes-Acosta A."/>
            <person name="Eklund D."/>
            <person name="Florent S."/>
            <person name="Flores-Sandoval E."/>
            <person name="Fujiyama A."/>
            <person name="Fukuzawa H."/>
            <person name="Galik B."/>
            <person name="Grimanelli D."/>
            <person name="Grimwood J."/>
            <person name="Grossniklaus U."/>
            <person name="Hamada T."/>
            <person name="Haseloff J."/>
            <person name="Hetherington A."/>
            <person name="Higo A."/>
            <person name="Hirakawa Y."/>
            <person name="Hundley H."/>
            <person name="Ikeda Y."/>
            <person name="Inoue K."/>
            <person name="Inoue S."/>
            <person name="Ishida S."/>
            <person name="Jia Q."/>
            <person name="Kakita M."/>
            <person name="Kanazawa T."/>
            <person name="Kawai Y."/>
            <person name="Kawashima T."/>
            <person name="Kennedy M."/>
            <person name="Kinose K."/>
            <person name="Kinoshita T."/>
            <person name="Kohara Y."/>
            <person name="Koide E."/>
            <person name="Komatsu K."/>
            <person name="Kopischke S."/>
            <person name="Kubo M."/>
            <person name="Kyozuka J."/>
            <person name="Lagercrantz U."/>
            <person name="Lin S."/>
            <person name="Lindquist E."/>
            <person name="Lipzen A."/>
            <person name="Lu C."/>
            <person name="Luna E."/>
            <person name="Martienssen R."/>
            <person name="Minamino N."/>
            <person name="Mizutani M."/>
            <person name="Mizutani M."/>
            <person name="Mochizuki N."/>
            <person name="Monte I."/>
            <person name="Mosher R."/>
            <person name="Nagasaki H."/>
            <person name="Nakagami H."/>
            <person name="Naramoto S."/>
            <person name="Nishitani K."/>
            <person name="Ohtani M."/>
            <person name="Okamoto T."/>
            <person name="Okumura M."/>
            <person name="Phillips J."/>
            <person name="Pollak B."/>
            <person name="Reinders A."/>
            <person name="Roevekamp M."/>
            <person name="Sano R."/>
            <person name="Sawa S."/>
            <person name="Schmid M."/>
            <person name="Shirakawa M."/>
            <person name="Solano R."/>
            <person name="Spunde A."/>
            <person name="Suetsugu N."/>
            <person name="Sugano S."/>
            <person name="Sugiyama A."/>
            <person name="Sun R."/>
            <person name="Suzuki Y."/>
            <person name="Takenaka M."/>
            <person name="Takezawa D."/>
            <person name="Tomogane H."/>
            <person name="Tsuzuki M."/>
            <person name="Ueda T."/>
            <person name="Umeda M."/>
            <person name="Ward J."/>
            <person name="Watanabe Y."/>
            <person name="Yazaki K."/>
            <person name="Yokoyama R."/>
            <person name="Yoshitake Y."/>
            <person name="Yotsui I."/>
            <person name="Zachgo S."/>
            <person name="Schmutz J."/>
        </authorList>
    </citation>
    <scope>NUCLEOTIDE SEQUENCE [LARGE SCALE GENOMIC DNA]</scope>
    <source>
        <strain evidence="3">cv. B-3</strain>
    </source>
</reference>
<evidence type="ECO:0000313" key="3">
    <source>
        <dbReference type="Proteomes" id="UP000264353"/>
    </source>
</evidence>
<organism evidence="2 3">
    <name type="scientific">Brassica campestris</name>
    <name type="common">Field mustard</name>
    <dbReference type="NCBI Taxonomy" id="3711"/>
    <lineage>
        <taxon>Eukaryota</taxon>
        <taxon>Viridiplantae</taxon>
        <taxon>Streptophyta</taxon>
        <taxon>Embryophyta</taxon>
        <taxon>Tracheophyta</taxon>
        <taxon>Spermatophyta</taxon>
        <taxon>Magnoliopsida</taxon>
        <taxon>eudicotyledons</taxon>
        <taxon>Gunneridae</taxon>
        <taxon>Pentapetalae</taxon>
        <taxon>rosids</taxon>
        <taxon>malvids</taxon>
        <taxon>Brassicales</taxon>
        <taxon>Brassicaceae</taxon>
        <taxon>Brassiceae</taxon>
        <taxon>Brassica</taxon>
    </lineage>
</organism>
<evidence type="ECO:0000256" key="1">
    <source>
        <dbReference type="SAM" id="MobiDB-lite"/>
    </source>
</evidence>